<dbReference type="GeneID" id="54558262"/>
<feature type="transmembrane region" description="Helical" evidence="2">
    <location>
        <begin position="110"/>
        <end position="134"/>
    </location>
</feature>
<feature type="transmembrane region" description="Helical" evidence="2">
    <location>
        <begin position="637"/>
        <end position="659"/>
    </location>
</feature>
<keyword evidence="2" id="KW-0472">Membrane</keyword>
<keyword evidence="4" id="KW-1185">Reference proteome</keyword>
<dbReference type="AlphaFoldDB" id="A0A6A6CVV8"/>
<gene>
    <name evidence="3" type="ORF">M409DRAFT_19547</name>
</gene>
<dbReference type="Proteomes" id="UP000799537">
    <property type="component" value="Unassembled WGS sequence"/>
</dbReference>
<reference evidence="3" key="1">
    <citation type="journal article" date="2020" name="Stud. Mycol.">
        <title>101 Dothideomycetes genomes: a test case for predicting lifestyles and emergence of pathogens.</title>
        <authorList>
            <person name="Haridas S."/>
            <person name="Albert R."/>
            <person name="Binder M."/>
            <person name="Bloem J."/>
            <person name="Labutti K."/>
            <person name="Salamov A."/>
            <person name="Andreopoulos B."/>
            <person name="Baker S."/>
            <person name="Barry K."/>
            <person name="Bills G."/>
            <person name="Bluhm B."/>
            <person name="Cannon C."/>
            <person name="Castanera R."/>
            <person name="Culley D."/>
            <person name="Daum C."/>
            <person name="Ezra D."/>
            <person name="Gonzalez J."/>
            <person name="Henrissat B."/>
            <person name="Kuo A."/>
            <person name="Liang C."/>
            <person name="Lipzen A."/>
            <person name="Lutzoni F."/>
            <person name="Magnuson J."/>
            <person name="Mondo S."/>
            <person name="Nolan M."/>
            <person name="Ohm R."/>
            <person name="Pangilinan J."/>
            <person name="Park H.-J."/>
            <person name="Ramirez L."/>
            <person name="Alfaro M."/>
            <person name="Sun H."/>
            <person name="Tritt A."/>
            <person name="Yoshinaga Y."/>
            <person name="Zwiers L.-H."/>
            <person name="Turgeon B."/>
            <person name="Goodwin S."/>
            <person name="Spatafora J."/>
            <person name="Crous P."/>
            <person name="Grigoriev I."/>
        </authorList>
    </citation>
    <scope>NUCLEOTIDE SEQUENCE</scope>
    <source>
        <strain evidence="3">ATCC 36951</strain>
    </source>
</reference>
<evidence type="ECO:0000313" key="4">
    <source>
        <dbReference type="Proteomes" id="UP000799537"/>
    </source>
</evidence>
<protein>
    <submittedName>
        <fullName evidence="3">Uncharacterized protein</fullName>
    </submittedName>
</protein>
<feature type="region of interest" description="Disordered" evidence="1">
    <location>
        <begin position="1"/>
        <end position="26"/>
    </location>
</feature>
<organism evidence="3 4">
    <name type="scientific">Zasmidium cellare ATCC 36951</name>
    <dbReference type="NCBI Taxonomy" id="1080233"/>
    <lineage>
        <taxon>Eukaryota</taxon>
        <taxon>Fungi</taxon>
        <taxon>Dikarya</taxon>
        <taxon>Ascomycota</taxon>
        <taxon>Pezizomycotina</taxon>
        <taxon>Dothideomycetes</taxon>
        <taxon>Dothideomycetidae</taxon>
        <taxon>Mycosphaerellales</taxon>
        <taxon>Mycosphaerellaceae</taxon>
        <taxon>Zasmidium</taxon>
    </lineage>
</organism>
<name>A0A6A6CVV8_ZASCE</name>
<keyword evidence="2" id="KW-1133">Transmembrane helix</keyword>
<dbReference type="EMBL" id="ML993586">
    <property type="protein sequence ID" value="KAF2169929.1"/>
    <property type="molecule type" value="Genomic_DNA"/>
</dbReference>
<evidence type="ECO:0000256" key="2">
    <source>
        <dbReference type="SAM" id="Phobius"/>
    </source>
</evidence>
<dbReference type="OrthoDB" id="5428040at2759"/>
<evidence type="ECO:0000256" key="1">
    <source>
        <dbReference type="SAM" id="MobiDB-lite"/>
    </source>
</evidence>
<sequence length="741" mass="82886">MAETSNNTNSERRRSQSTTASAHNDMEYIVLDDLSIRSPHEPPFASSRPQSSIRSISNASTSAFNAVSHYPAHEDDHAAENTSQEEPLAGQALSGTTVPANSAVRRLGRFALVALLCAPLFTAGAFAFIAFLWFSDFHNHTWHNCYHLRLGTLPGLPTQSVIQYDFDYPLDDTVDVYQNSSTNRTLPSGWYNYGVPQYTLQPREPTWMRSPPTYPAFAEYARPAAKREGIEDTGLLVRALLPFPDAQSRENIRNYTGKALVLDSRVSCQRPELSDLHFLYQMAGNMVRIVTSGTFAPSMFAERQWSPSRSIPFECSVFVIGEAMEDEAPPAVCQLQENSMDWLSDPDTYYWGNRGGGLVSEFSNLTNMTQLHEWATELHQETFITWGTAFLVFNATSYESQASGSTNYSMKDDETARLRNNGIWTEVLTNTGMANFSVSLCYAAWDTARADVNIFSEKNRSEPISLYQTDVSWQFGLGTTLEADYSVESRNILSLEGKDSWITHPDDALPFNLMPFVQNFGDASRSFSPQRLAAFHMQGNWTTVLHVATPGQEDTLRMSNGAVDYENPMTTMADDNIAILFKTFWLQSYSLARTLSSMITVLSSMAYYDQMPRFRNMAGTTQVFWVNVVYPQAHTGFVVIAVVLVIHNVIIGLAVFWFLTHAGSSLLGSHRQSVAQVGTTQTTELRFKGYDARDRDVDKFLKAAGREKEVFKMQRQMSPQSSVVDLVPHAAEPGQDSDARS</sequence>
<accession>A0A6A6CVV8</accession>
<feature type="region of interest" description="Disordered" evidence="1">
    <location>
        <begin position="75"/>
        <end position="94"/>
    </location>
</feature>
<feature type="region of interest" description="Disordered" evidence="1">
    <location>
        <begin position="713"/>
        <end position="741"/>
    </location>
</feature>
<keyword evidence="2" id="KW-0812">Transmembrane</keyword>
<dbReference type="RefSeq" id="XP_033670818.1">
    <property type="nucleotide sequence ID" value="XM_033804990.1"/>
</dbReference>
<proteinExistence type="predicted"/>
<evidence type="ECO:0000313" key="3">
    <source>
        <dbReference type="EMBL" id="KAF2169929.1"/>
    </source>
</evidence>